<dbReference type="SUPFAM" id="SSF53756">
    <property type="entry name" value="UDP-Glycosyltransferase/glycogen phosphorylase"/>
    <property type="match status" value="1"/>
</dbReference>
<evidence type="ECO:0000313" key="7">
    <source>
        <dbReference type="Proteomes" id="UP000008827"/>
    </source>
</evidence>
<dbReference type="Gene3D" id="3.40.50.2000">
    <property type="entry name" value="Glycogen Phosphorylase B"/>
    <property type="match status" value="2"/>
</dbReference>
<accession>K7KUA7</accession>
<dbReference type="OrthoDB" id="5835829at2759"/>
<dbReference type="Proteomes" id="UP000008827">
    <property type="component" value="Chromosome 6"/>
</dbReference>
<dbReference type="eggNOG" id="KOG1192">
    <property type="taxonomic scope" value="Eukaryota"/>
</dbReference>
<gene>
    <name evidence="6" type="primary">LOC100795180</name>
    <name evidence="5" type="ORF">GLYMA_06G102300</name>
</gene>
<reference evidence="5 6" key="1">
    <citation type="journal article" date="2010" name="Nature">
        <title>Genome sequence of the palaeopolyploid soybean.</title>
        <authorList>
            <person name="Schmutz J."/>
            <person name="Cannon S.B."/>
            <person name="Schlueter J."/>
            <person name="Ma J."/>
            <person name="Mitros T."/>
            <person name="Nelson W."/>
            <person name="Hyten D.L."/>
            <person name="Song Q."/>
            <person name="Thelen J.J."/>
            <person name="Cheng J."/>
            <person name="Xu D."/>
            <person name="Hellsten U."/>
            <person name="May G.D."/>
            <person name="Yu Y."/>
            <person name="Sakurai T."/>
            <person name="Umezawa T."/>
            <person name="Bhattacharyya M.K."/>
            <person name="Sandhu D."/>
            <person name="Valliyodan B."/>
            <person name="Lindquist E."/>
            <person name="Peto M."/>
            <person name="Grant D."/>
            <person name="Shu S."/>
            <person name="Goodstein D."/>
            <person name="Barry K."/>
            <person name="Futrell-Griggs M."/>
            <person name="Abernathy B."/>
            <person name="Du J."/>
            <person name="Tian Z."/>
            <person name="Zhu L."/>
            <person name="Gill N."/>
            <person name="Joshi T."/>
            <person name="Libault M."/>
            <person name="Sethuraman A."/>
            <person name="Zhang X.-C."/>
            <person name="Shinozaki K."/>
            <person name="Nguyen H.T."/>
            <person name="Wing R.A."/>
            <person name="Cregan P."/>
            <person name="Specht J."/>
            <person name="Grimwood J."/>
            <person name="Rokhsar D."/>
            <person name="Stacey G."/>
            <person name="Shoemaker R.C."/>
            <person name="Jackson S.A."/>
        </authorList>
    </citation>
    <scope>NUCLEOTIDE SEQUENCE [LARGE SCALE GENOMIC DNA]</scope>
    <source>
        <strain evidence="6">cv. Williams 82</strain>
        <tissue evidence="5">Callus</tissue>
    </source>
</reference>
<dbReference type="PROSITE" id="PS00375">
    <property type="entry name" value="UDPGT"/>
    <property type="match status" value="1"/>
</dbReference>
<dbReference type="OMA" id="ERRMIAT"/>
<dbReference type="HOGENOM" id="CLU_001724_0_0_1"/>
<evidence type="ECO:0000313" key="5">
    <source>
        <dbReference type="EMBL" id="KRH53043.1"/>
    </source>
</evidence>
<dbReference type="SMR" id="K7KUA7"/>
<dbReference type="FunFam" id="3.40.50.2000:FF:000027">
    <property type="entry name" value="Glycosyltransferase"/>
    <property type="match status" value="1"/>
</dbReference>
<keyword evidence="7" id="KW-1185">Reference proteome</keyword>
<evidence type="ECO:0000256" key="3">
    <source>
        <dbReference type="RuleBase" id="RU003718"/>
    </source>
</evidence>
<dbReference type="EC" id="2.4.1.-" evidence="4"/>
<dbReference type="PaxDb" id="3847-GLYMA06G10733.1"/>
<reference evidence="6" key="2">
    <citation type="submission" date="2018-02" db="UniProtKB">
        <authorList>
            <consortium name="EnsemblPlants"/>
        </authorList>
    </citation>
    <scope>IDENTIFICATION</scope>
    <source>
        <strain evidence="6">Williams 82</strain>
    </source>
</reference>
<dbReference type="CDD" id="cd03784">
    <property type="entry name" value="GT1_Gtf-like"/>
    <property type="match status" value="1"/>
</dbReference>
<proteinExistence type="inferred from homology"/>
<name>K7KUA7_SOYBN</name>
<protein>
    <recommendedName>
        <fullName evidence="4">Glycosyltransferase</fullName>
        <ecNumber evidence="4">2.4.1.-</ecNumber>
    </recommendedName>
</protein>
<dbReference type="GO" id="GO:0080043">
    <property type="term" value="F:quercetin 3-O-glucosyltransferase activity"/>
    <property type="evidence" value="ECO:0000318"/>
    <property type="project" value="GO_Central"/>
</dbReference>
<evidence type="ECO:0000256" key="2">
    <source>
        <dbReference type="ARBA" id="ARBA00022679"/>
    </source>
</evidence>
<keyword evidence="2 3" id="KW-0808">Transferase</keyword>
<evidence type="ECO:0000256" key="1">
    <source>
        <dbReference type="ARBA" id="ARBA00009995"/>
    </source>
</evidence>
<evidence type="ECO:0000313" key="6">
    <source>
        <dbReference type="EnsemblPlants" id="KRH53043"/>
    </source>
</evidence>
<dbReference type="GeneID" id="100795180"/>
<reference evidence="5" key="3">
    <citation type="submission" date="2018-07" db="EMBL/GenBank/DDBJ databases">
        <title>WGS assembly of Glycine max.</title>
        <authorList>
            <person name="Schmutz J."/>
            <person name="Cannon S."/>
            <person name="Schlueter J."/>
            <person name="Ma J."/>
            <person name="Mitros T."/>
            <person name="Nelson W."/>
            <person name="Hyten D."/>
            <person name="Song Q."/>
            <person name="Thelen J."/>
            <person name="Cheng J."/>
            <person name="Xu D."/>
            <person name="Hellsten U."/>
            <person name="May G."/>
            <person name="Yu Y."/>
            <person name="Sakurai T."/>
            <person name="Umezawa T."/>
            <person name="Bhattacharyya M."/>
            <person name="Sandhu D."/>
            <person name="Valliyodan B."/>
            <person name="Lindquist E."/>
            <person name="Peto M."/>
            <person name="Grant D."/>
            <person name="Shu S."/>
            <person name="Goodstein D."/>
            <person name="Barry K."/>
            <person name="Futrell-Griggs M."/>
            <person name="Abernathy B."/>
            <person name="Du J."/>
            <person name="Tian Z."/>
            <person name="Zhu L."/>
            <person name="Gill N."/>
            <person name="Joshi T."/>
            <person name="Libault M."/>
            <person name="Sethuraman A."/>
            <person name="Zhang X."/>
            <person name="Shinozaki K."/>
            <person name="Nguyen H."/>
            <person name="Wing R."/>
            <person name="Cregan P."/>
            <person name="Specht J."/>
            <person name="Grimwood J."/>
            <person name="Rokhsar D."/>
            <person name="Stacey G."/>
            <person name="Shoemaker R."/>
            <person name="Jackson S."/>
        </authorList>
    </citation>
    <scope>NUCLEOTIDE SEQUENCE</scope>
    <source>
        <tissue evidence="5">Callus</tissue>
    </source>
</reference>
<dbReference type="AlphaFoldDB" id="K7KUA7"/>
<evidence type="ECO:0000256" key="4">
    <source>
        <dbReference type="RuleBase" id="RU362057"/>
    </source>
</evidence>
<dbReference type="Gramene" id="KRH53043">
    <property type="protein sequence ID" value="KRH53043"/>
    <property type="gene ID" value="GLYMA_06G102300"/>
</dbReference>
<comment type="similarity">
    <text evidence="1 3">Belongs to the UDP-glycosyltransferase family.</text>
</comment>
<dbReference type="GO" id="GO:0080044">
    <property type="term" value="F:quercetin 7-O-glucosyltransferase activity"/>
    <property type="evidence" value="ECO:0000318"/>
    <property type="project" value="GO_Central"/>
</dbReference>
<dbReference type="Pfam" id="PF00201">
    <property type="entry name" value="UDPGT"/>
    <property type="match status" value="1"/>
</dbReference>
<dbReference type="InterPro" id="IPR002213">
    <property type="entry name" value="UDP_glucos_trans"/>
</dbReference>
<keyword evidence="3" id="KW-0328">Glycosyltransferase</keyword>
<dbReference type="EMBL" id="CM000839">
    <property type="protein sequence ID" value="KRH53043.1"/>
    <property type="molecule type" value="Genomic_DNA"/>
</dbReference>
<dbReference type="GO" id="GO:0005737">
    <property type="term" value="C:cytoplasm"/>
    <property type="evidence" value="ECO:0000318"/>
    <property type="project" value="GO_Central"/>
</dbReference>
<sequence>MHAYQYPQKKMNSLDITTVEKPHAVCIPYPAQGHITPMLKLAKVLHFKGFHITFVNTEFNHKRLLKSRGADSLNGFPSFRFETIPDGLPESDVDATQDTPTLCESLRKTCLVPFRNLLAKLNHSRHVPPVSCIVSDGVMSFTLIASEELGIPEVFFWTISACGLLCYLHNGQLVKKGLVPLKDSSYMTNGYLETAIDWLPGIKEILLRDFPSFFRTIDPHDIMLQVLQEECGRAKHASAIILNTFEALEHDVLEALSSMLPPVYPIGPLTLLLNHVTDEDLKTIGSNLWKEDRECLKWLDTNEPKSVIYVNFGSITVMTNHQLIEFAWGLANSGKTFLWVIRPDLVDENTILPYEFVLETKDRGQLSGWCPQEEVLAHPAIGGFLTHSGWNSTIESLCNGVPMICWPFFAEQPTNCRFCCKEWGVGMQIEGDVTRDRVERLVRELMEGQKGKELTMKALEWKKLAEDATILKEGSSFLNYDNMVRQVLLSDNLKST</sequence>
<dbReference type="PANTHER" id="PTHR11926">
    <property type="entry name" value="GLUCOSYL/GLUCURONOSYL TRANSFERASES"/>
    <property type="match status" value="1"/>
</dbReference>
<organism evidence="6">
    <name type="scientific">Glycine max</name>
    <name type="common">Soybean</name>
    <name type="synonym">Glycine hispida</name>
    <dbReference type="NCBI Taxonomy" id="3847"/>
    <lineage>
        <taxon>Eukaryota</taxon>
        <taxon>Viridiplantae</taxon>
        <taxon>Streptophyta</taxon>
        <taxon>Embryophyta</taxon>
        <taxon>Tracheophyta</taxon>
        <taxon>Spermatophyta</taxon>
        <taxon>Magnoliopsida</taxon>
        <taxon>eudicotyledons</taxon>
        <taxon>Gunneridae</taxon>
        <taxon>Pentapetalae</taxon>
        <taxon>rosids</taxon>
        <taxon>fabids</taxon>
        <taxon>Fabales</taxon>
        <taxon>Fabaceae</taxon>
        <taxon>Papilionoideae</taxon>
        <taxon>50 kb inversion clade</taxon>
        <taxon>NPAAA clade</taxon>
        <taxon>indigoferoid/millettioid clade</taxon>
        <taxon>Phaseoleae</taxon>
        <taxon>Glycine</taxon>
        <taxon>Glycine subgen. Soja</taxon>
    </lineage>
</organism>
<dbReference type="KEGG" id="gmx:100795180"/>
<dbReference type="EnsemblPlants" id="KRH53043">
    <property type="protein sequence ID" value="KRH53043"/>
    <property type="gene ID" value="GLYMA_06G102300"/>
</dbReference>
<dbReference type="InterPro" id="IPR035595">
    <property type="entry name" value="UDP_glycos_trans_CS"/>
</dbReference>
<dbReference type="FunFam" id="3.40.50.2000:FF:000055">
    <property type="entry name" value="Glycosyltransferase"/>
    <property type="match status" value="1"/>
</dbReference>
<dbReference type="PANTHER" id="PTHR11926:SF774">
    <property type="entry name" value="UDP-GLYCOSYLTRANSFERASE 85A1-RELATED"/>
    <property type="match status" value="1"/>
</dbReference>
<dbReference type="RefSeq" id="XP_003526577.2">
    <property type="nucleotide sequence ID" value="XM_003526529.5"/>
</dbReference>